<dbReference type="InterPro" id="IPR001387">
    <property type="entry name" value="Cro/C1-type_HTH"/>
</dbReference>
<dbReference type="Pfam" id="PF01381">
    <property type="entry name" value="HTH_3"/>
    <property type="match status" value="1"/>
</dbReference>
<dbReference type="Gene3D" id="1.10.260.40">
    <property type="entry name" value="lambda repressor-like DNA-binding domains"/>
    <property type="match status" value="1"/>
</dbReference>
<accession>A0A7C2ULP3</accession>
<proteinExistence type="predicted"/>
<name>A0A7C2ULP3_9CREN</name>
<protein>
    <submittedName>
        <fullName evidence="3">TIGR00270 family protein</fullName>
    </submittedName>
</protein>
<dbReference type="InterPro" id="IPR004451">
    <property type="entry name" value="MJ0586"/>
</dbReference>
<feature type="region of interest" description="Disordered" evidence="1">
    <location>
        <begin position="45"/>
        <end position="68"/>
    </location>
</feature>
<evidence type="ECO:0000259" key="2">
    <source>
        <dbReference type="PROSITE" id="PS50943"/>
    </source>
</evidence>
<dbReference type="PROSITE" id="PS50943">
    <property type="entry name" value="HTH_CROC1"/>
    <property type="match status" value="1"/>
</dbReference>
<gene>
    <name evidence="3" type="ORF">ENO36_04585</name>
</gene>
<dbReference type="EMBL" id="DSFE01000095">
    <property type="protein sequence ID" value="HEU98110.1"/>
    <property type="molecule type" value="Genomic_DNA"/>
</dbReference>
<comment type="caution">
    <text evidence="3">The sequence shown here is derived from an EMBL/GenBank/DDBJ whole genome shotgun (WGS) entry which is preliminary data.</text>
</comment>
<dbReference type="SMART" id="SM00530">
    <property type="entry name" value="HTH_XRE"/>
    <property type="match status" value="1"/>
</dbReference>
<dbReference type="CDD" id="cd00093">
    <property type="entry name" value="HTH_XRE"/>
    <property type="match status" value="1"/>
</dbReference>
<dbReference type="Proteomes" id="UP000885664">
    <property type="component" value="Unassembled WGS sequence"/>
</dbReference>
<organism evidence="3">
    <name type="scientific">Fervidicoccus fontis</name>
    <dbReference type="NCBI Taxonomy" id="683846"/>
    <lineage>
        <taxon>Archaea</taxon>
        <taxon>Thermoproteota</taxon>
        <taxon>Thermoprotei</taxon>
        <taxon>Fervidicoccales</taxon>
        <taxon>Fervidicoccaceae</taxon>
        <taxon>Fervidicoccus</taxon>
    </lineage>
</organism>
<evidence type="ECO:0000313" key="3">
    <source>
        <dbReference type="EMBL" id="HEU98110.1"/>
    </source>
</evidence>
<dbReference type="NCBIfam" id="TIGR00270">
    <property type="entry name" value="multiprotein bridging factor aMBF1"/>
    <property type="match status" value="1"/>
</dbReference>
<dbReference type="SUPFAM" id="SSF47413">
    <property type="entry name" value="lambda repressor-like DNA-binding domains"/>
    <property type="match status" value="1"/>
</dbReference>
<dbReference type="InterPro" id="IPR010982">
    <property type="entry name" value="Lambda_DNA-bd_dom_sf"/>
</dbReference>
<reference evidence="3" key="1">
    <citation type="journal article" date="2020" name="mSystems">
        <title>Genome- and Community-Level Interaction Insights into Carbon Utilization and Element Cycling Functions of Hydrothermarchaeota in Hydrothermal Sediment.</title>
        <authorList>
            <person name="Zhou Z."/>
            <person name="Liu Y."/>
            <person name="Xu W."/>
            <person name="Pan J."/>
            <person name="Luo Z.H."/>
            <person name="Li M."/>
        </authorList>
    </citation>
    <scope>NUCLEOTIDE SEQUENCE [LARGE SCALE GENOMIC DNA]</scope>
    <source>
        <strain evidence="3">SpSt-1259</strain>
    </source>
</reference>
<dbReference type="GO" id="GO:0003677">
    <property type="term" value="F:DNA binding"/>
    <property type="evidence" value="ECO:0007669"/>
    <property type="project" value="InterPro"/>
</dbReference>
<sequence>MPEQLYCELCGSPISGRSYKVTIEGVSLTVCEKCYRKQTAKVQEKASLQEKNQRQPSQTMQKKPQPKIKQEVELEVVEDYAKRIREARERLGINLLTLSQKVMEKETVLKRIEQNRLRPSIDLARRLERALGIRLLEPVVDEAQIKTSNIEEDSSITLGDIVNIRKKG</sequence>
<feature type="domain" description="HTH cro/C1-type" evidence="2">
    <location>
        <begin position="84"/>
        <end position="139"/>
    </location>
</feature>
<dbReference type="AlphaFoldDB" id="A0A7C2ULP3"/>
<evidence type="ECO:0000256" key="1">
    <source>
        <dbReference type="SAM" id="MobiDB-lite"/>
    </source>
</evidence>